<keyword evidence="3" id="KW-0862">Zinc</keyword>
<name>A0A396H854_MEDTR</name>
<proteinExistence type="predicted"/>
<protein>
    <submittedName>
        <fullName evidence="6">Putative chromatin regulator PHD family</fullName>
    </submittedName>
</protein>
<evidence type="ECO:0000256" key="3">
    <source>
        <dbReference type="ARBA" id="ARBA00022833"/>
    </source>
</evidence>
<organism evidence="6">
    <name type="scientific">Medicago truncatula</name>
    <name type="common">Barrel medic</name>
    <name type="synonym">Medicago tribuloides</name>
    <dbReference type="NCBI Taxonomy" id="3880"/>
    <lineage>
        <taxon>Eukaryota</taxon>
        <taxon>Viridiplantae</taxon>
        <taxon>Streptophyta</taxon>
        <taxon>Embryophyta</taxon>
        <taxon>Tracheophyta</taxon>
        <taxon>Spermatophyta</taxon>
        <taxon>Magnoliopsida</taxon>
        <taxon>eudicotyledons</taxon>
        <taxon>Gunneridae</taxon>
        <taxon>Pentapetalae</taxon>
        <taxon>rosids</taxon>
        <taxon>fabids</taxon>
        <taxon>Fabales</taxon>
        <taxon>Fabaceae</taxon>
        <taxon>Papilionoideae</taxon>
        <taxon>50 kb inversion clade</taxon>
        <taxon>NPAAA clade</taxon>
        <taxon>Hologalegina</taxon>
        <taxon>IRL clade</taxon>
        <taxon>Trifolieae</taxon>
        <taxon>Medicago</taxon>
    </lineage>
</organism>
<evidence type="ECO:0000313" key="6">
    <source>
        <dbReference type="EMBL" id="RHN49442.1"/>
    </source>
</evidence>
<evidence type="ECO:0000256" key="4">
    <source>
        <dbReference type="SAM" id="MobiDB-lite"/>
    </source>
</evidence>
<keyword evidence="2" id="KW-0863">Zinc-finger</keyword>
<feature type="compositionally biased region" description="Basic and acidic residues" evidence="4">
    <location>
        <begin position="1"/>
        <end position="14"/>
    </location>
</feature>
<reference evidence="6" key="1">
    <citation type="journal article" date="2018" name="Nat. Plants">
        <title>Whole-genome landscape of Medicago truncatula symbiotic genes.</title>
        <authorList>
            <person name="Pecrix Y."/>
            <person name="Gamas P."/>
            <person name="Carrere S."/>
        </authorList>
    </citation>
    <scope>NUCLEOTIDE SEQUENCE</scope>
    <source>
        <tissue evidence="6">Leaves</tissue>
    </source>
</reference>
<dbReference type="EMBL" id="PSQE01000007">
    <property type="protein sequence ID" value="RHN49442.1"/>
    <property type="molecule type" value="Genomic_DNA"/>
</dbReference>
<dbReference type="Pfam" id="PF22908">
    <property type="entry name" value="PHD_NSD"/>
    <property type="match status" value="1"/>
</dbReference>
<dbReference type="SUPFAM" id="SSF57903">
    <property type="entry name" value="FYVE/PHD zinc finger"/>
    <property type="match status" value="1"/>
</dbReference>
<sequence length="153" mass="17283">MAQNREKIKRKQPEPVDDDDDDDQEENWCFECKDGGQLVICDHENCGKAYHSDCVGKDDSFFDTVESWVCGRHCCYNCSKRSKFCCLGCPNAVCKKCVSTSEFTLVRGVQGLCCDCLEIVKIIELKLDHDSEGVGVIITLILEYLPNLFLLIV</sequence>
<feature type="domain" description="Zinc finger PHD-type" evidence="5">
    <location>
        <begin position="28"/>
        <end position="74"/>
    </location>
</feature>
<gene>
    <name evidence="6" type="ORF">MtrunA17_Chr7g0274551</name>
</gene>
<accession>A0A396H854</accession>
<feature type="region of interest" description="Disordered" evidence="4">
    <location>
        <begin position="1"/>
        <end position="22"/>
    </location>
</feature>
<dbReference type="AlphaFoldDB" id="A0A396H854"/>
<evidence type="ECO:0000259" key="5">
    <source>
        <dbReference type="SMART" id="SM00249"/>
    </source>
</evidence>
<evidence type="ECO:0000256" key="2">
    <source>
        <dbReference type="ARBA" id="ARBA00022771"/>
    </source>
</evidence>
<dbReference type="PANTHER" id="PTHR46695">
    <property type="entry name" value="ZINC FINGER CCCH DOMAIN-CONTAINING PROTEIN 44-RELATED"/>
    <property type="match status" value="1"/>
</dbReference>
<dbReference type="InterPro" id="IPR013083">
    <property type="entry name" value="Znf_RING/FYVE/PHD"/>
</dbReference>
<dbReference type="Proteomes" id="UP000265566">
    <property type="component" value="Chromosome 7"/>
</dbReference>
<dbReference type="SMART" id="SM00249">
    <property type="entry name" value="PHD"/>
    <property type="match status" value="1"/>
</dbReference>
<comment type="caution">
    <text evidence="6">The sequence shown here is derived from an EMBL/GenBank/DDBJ whole genome shotgun (WGS) entry which is preliminary data.</text>
</comment>
<dbReference type="PANTHER" id="PTHR46695:SF5">
    <property type="entry name" value="RNA POLYMERASE-ASSOCIATED PROTEIN RTF1 HOMOLOG"/>
    <property type="match status" value="1"/>
</dbReference>
<dbReference type="InterPro" id="IPR055198">
    <property type="entry name" value="NSD_PHD"/>
</dbReference>
<dbReference type="InterPro" id="IPR011011">
    <property type="entry name" value="Znf_FYVE_PHD"/>
</dbReference>
<dbReference type="InterPro" id="IPR001965">
    <property type="entry name" value="Znf_PHD"/>
</dbReference>
<dbReference type="Gramene" id="rna44272">
    <property type="protein sequence ID" value="RHN49442.1"/>
    <property type="gene ID" value="gene44272"/>
</dbReference>
<keyword evidence="1" id="KW-0479">Metal-binding</keyword>
<evidence type="ECO:0000256" key="1">
    <source>
        <dbReference type="ARBA" id="ARBA00022723"/>
    </source>
</evidence>
<dbReference type="Gene3D" id="3.30.40.10">
    <property type="entry name" value="Zinc/RING finger domain, C3HC4 (zinc finger)"/>
    <property type="match status" value="1"/>
</dbReference>
<dbReference type="GO" id="GO:0008270">
    <property type="term" value="F:zinc ion binding"/>
    <property type="evidence" value="ECO:0007669"/>
    <property type="project" value="UniProtKB-KW"/>
</dbReference>